<protein>
    <submittedName>
        <fullName evidence="1">Type VI secretion system baseplate subunit TssK</fullName>
    </submittedName>
</protein>
<dbReference type="EMBL" id="CP073116">
    <property type="protein sequence ID" value="UTG70982.1"/>
    <property type="molecule type" value="Genomic_DNA"/>
</dbReference>
<gene>
    <name evidence="1" type="primary">tssK</name>
    <name evidence="1" type="ORF">KCG56_06005</name>
</gene>
<name>A0A9X9N2U8_NEISU</name>
<dbReference type="RefSeq" id="WP_254320866.1">
    <property type="nucleotide sequence ID" value="NZ_CP073116.1"/>
</dbReference>
<dbReference type="InterPro" id="IPR010263">
    <property type="entry name" value="T6SS_TssK"/>
</dbReference>
<dbReference type="AlphaFoldDB" id="A0A9X9N2U8"/>
<reference evidence="1" key="1">
    <citation type="submission" date="2021-04" db="EMBL/GenBank/DDBJ databases">
        <title>Characterizing Neisseria spp. as novel respiratory pathobionts in bronchiectasis.</title>
        <authorList>
            <person name="Li L."/>
            <person name="Mac Aogain M."/>
            <person name="Xu T."/>
            <person name="Jaggi T.K."/>
            <person name="Chan L.Y."/>
            <person name="Keir H.R."/>
            <person name="Dicker A.J."/>
            <person name="Qu J."/>
            <person name="Liu Y."/>
            <person name="Chen H.S."/>
            <person name="Koh M.S."/>
            <person name="Ong T.H."/>
            <person name="Lim A.Y.H."/>
            <person name="Abisheganaden J."/>
            <person name="Low T.B."/>
            <person name="Oliver B.G."/>
            <person name="Tan N.S."/>
            <person name="Fang M."/>
            <person name="Chalmers J.D."/>
            <person name="Chotirmall S.H."/>
        </authorList>
    </citation>
    <scope>NUCLEOTIDE SEQUENCE</scope>
    <source>
        <strain evidence="1">TT0073</strain>
    </source>
</reference>
<dbReference type="Proteomes" id="UP001057305">
    <property type="component" value="Chromosome"/>
</dbReference>
<evidence type="ECO:0000313" key="2">
    <source>
        <dbReference type="Proteomes" id="UP001057305"/>
    </source>
</evidence>
<accession>A0A9X9N2U8</accession>
<dbReference type="PANTHER" id="PTHR35566:SF1">
    <property type="entry name" value="TYPE VI SECRETION SYSTEM BASEPLATE COMPONENT TSSK1"/>
    <property type="match status" value="1"/>
</dbReference>
<dbReference type="Pfam" id="PF05936">
    <property type="entry name" value="T6SS_VasE"/>
    <property type="match status" value="1"/>
</dbReference>
<dbReference type="PANTHER" id="PTHR35566">
    <property type="entry name" value="BLR3599 PROTEIN"/>
    <property type="match status" value="1"/>
</dbReference>
<sequence>MAIEAKVVWSEGIFITPQHFQQFERYLESGLRQLAVSKEGYFWGFSSLVLDSDGLKRGVLGIREAEGIFPDGSIFVFSQKQLENLNLKVPANIKDTKVCLAITLPSSVNNEIDFLNQNSSANSYRYKAFEKTLADTTNSELDGRQITLADLNPTLILENDLTSNQTALPIAVIRSSSADFEIILDESYIPPSLGSQKQHHLKAYISEIYGLLMQKNNSLANAVNDPNTGGSVEVMDFMMLQTINRYLAYLHHENEGARQTHPEQLFVNLSKLCADLMTFLPSRKVGDIPIYKHNDLASCFGKLFFNLRKSLSIVLEQRAIRIPLDLRDEATRVAQTPDQSLLDKASFVLAIKADMPNEALRQKIPSVVKIGTVEKVKELVAYHLPGIKVHALSVAPRELPYHSGYVYFELDKKHELWDMFDTSSGMAFHLAGNFPNLDVEFWAIKSLS</sequence>
<proteinExistence type="predicted"/>
<organism evidence="1 2">
    <name type="scientific">Neisseria subflava</name>
    <dbReference type="NCBI Taxonomy" id="28449"/>
    <lineage>
        <taxon>Bacteria</taxon>
        <taxon>Pseudomonadati</taxon>
        <taxon>Pseudomonadota</taxon>
        <taxon>Betaproteobacteria</taxon>
        <taxon>Neisseriales</taxon>
        <taxon>Neisseriaceae</taxon>
        <taxon>Neisseria</taxon>
    </lineage>
</organism>
<dbReference type="NCBIfam" id="TIGR03353">
    <property type="entry name" value="VI_chp_4"/>
    <property type="match status" value="1"/>
</dbReference>
<evidence type="ECO:0000313" key="1">
    <source>
        <dbReference type="EMBL" id="UTG70982.1"/>
    </source>
</evidence>